<gene>
    <name evidence="10" type="ORF">EKPJFOCH_4223</name>
</gene>
<evidence type="ECO:0000313" key="11">
    <source>
        <dbReference type="Proteomes" id="UP001055101"/>
    </source>
</evidence>
<dbReference type="SUPFAM" id="SSF52540">
    <property type="entry name" value="P-loop containing nucleoside triphosphate hydrolases"/>
    <property type="match status" value="1"/>
</dbReference>
<keyword evidence="11" id="KW-1185">Reference proteome</keyword>
<evidence type="ECO:0000259" key="9">
    <source>
        <dbReference type="Pfam" id="PF02706"/>
    </source>
</evidence>
<sequence length="590" mass="64181">MLKLKDEAFFRSEPSSAGSAKASNLVTLASILGAIRRHKKSIVVIFAICLGAAIAYLTVAPSRYTASTSLMIDTRKSQIIRTQFGSDPPLDASIIESQAEIIKSDDLLMKVVKEYKLIEDPEFAPQSEDNRGSFWDSWLGQVPAPMNTEALERTAAFVVSKNLSVKRVGLSYVLDLRYVSRSPIRAMQIANAIANAYTNGETEARYDATRKANSWLKERLAELREQTITADRTLQAFKADINSAATSAEAQVTLRNLESTVTATKSLYDAYLQRSIDTAQQQDVPMIEARIIKTASVPLSPSSPNFIVILGLAIVGAGCLSGLHILVRQGRIQTFDTADRVEAATGLRCLGVLPDHAARRGINIARATRGDFDLTLARSVGDAPFDRPFRQLKLELDTRCRDTACVVGITSSLPREGKSLIAFNLALTASRSHERVLLIDAACRGGGLSAALDVSIQHGLRDVLSGQVAATDAVVRLDAVDFDFLPSGSQGSGRSNAAFFNQSRLEVLFKQLRPHYHKIYIDLPSVHEVIEVKSFMACLDEVLLVVEADRTQTKIVVEAASALSGRFDIVGGVVLNRARPQGRSLAHEGL</sequence>
<evidence type="ECO:0000256" key="1">
    <source>
        <dbReference type="ARBA" id="ARBA00004651"/>
    </source>
</evidence>
<dbReference type="Proteomes" id="UP001055101">
    <property type="component" value="Unassembled WGS sequence"/>
</dbReference>
<dbReference type="InterPro" id="IPR050445">
    <property type="entry name" value="Bact_polysacc_biosynth/exp"/>
</dbReference>
<dbReference type="Pfam" id="PF02706">
    <property type="entry name" value="Wzz"/>
    <property type="match status" value="1"/>
</dbReference>
<dbReference type="Gene3D" id="3.40.50.300">
    <property type="entry name" value="P-loop containing nucleotide triphosphate hydrolases"/>
    <property type="match status" value="1"/>
</dbReference>
<proteinExistence type="predicted"/>
<comment type="caution">
    <text evidence="10">The sequence shown here is derived from an EMBL/GenBank/DDBJ whole genome shotgun (WGS) entry which is preliminary data.</text>
</comment>
<evidence type="ECO:0000256" key="2">
    <source>
        <dbReference type="ARBA" id="ARBA00022475"/>
    </source>
</evidence>
<reference evidence="10" key="1">
    <citation type="journal article" date="2021" name="Front. Microbiol.">
        <title>Comprehensive Comparative Genomics and Phenotyping of Methylobacterium Species.</title>
        <authorList>
            <person name="Alessa O."/>
            <person name="Ogura Y."/>
            <person name="Fujitani Y."/>
            <person name="Takami H."/>
            <person name="Hayashi T."/>
            <person name="Sahin N."/>
            <person name="Tani A."/>
        </authorList>
    </citation>
    <scope>NUCLEOTIDE SEQUENCE</scope>
    <source>
        <strain evidence="10">DSM 23674</strain>
    </source>
</reference>
<evidence type="ECO:0000313" key="10">
    <source>
        <dbReference type="EMBL" id="GJE57705.1"/>
    </source>
</evidence>
<protein>
    <recommendedName>
        <fullName evidence="9">Polysaccharide chain length determinant N-terminal domain-containing protein</fullName>
    </recommendedName>
</protein>
<evidence type="ECO:0000256" key="7">
    <source>
        <dbReference type="ARBA" id="ARBA00023136"/>
    </source>
</evidence>
<keyword evidence="5" id="KW-0067">ATP-binding</keyword>
<dbReference type="CDD" id="cd05387">
    <property type="entry name" value="BY-kinase"/>
    <property type="match status" value="1"/>
</dbReference>
<dbReference type="InterPro" id="IPR003856">
    <property type="entry name" value="LPS_length_determ_N"/>
</dbReference>
<evidence type="ECO:0000256" key="8">
    <source>
        <dbReference type="SAM" id="Phobius"/>
    </source>
</evidence>
<comment type="subcellular location">
    <subcellularLocation>
        <location evidence="1">Cell membrane</location>
        <topology evidence="1">Multi-pass membrane protein</topology>
    </subcellularLocation>
</comment>
<evidence type="ECO:0000256" key="4">
    <source>
        <dbReference type="ARBA" id="ARBA00022741"/>
    </source>
</evidence>
<feature type="transmembrane region" description="Helical" evidence="8">
    <location>
        <begin position="306"/>
        <end position="327"/>
    </location>
</feature>
<evidence type="ECO:0000256" key="3">
    <source>
        <dbReference type="ARBA" id="ARBA00022692"/>
    </source>
</evidence>
<keyword evidence="7 8" id="KW-0472">Membrane</keyword>
<feature type="transmembrane region" description="Helical" evidence="8">
    <location>
        <begin position="42"/>
        <end position="59"/>
    </location>
</feature>
<reference evidence="10" key="2">
    <citation type="submission" date="2021-08" db="EMBL/GenBank/DDBJ databases">
        <authorList>
            <person name="Tani A."/>
            <person name="Ola A."/>
            <person name="Ogura Y."/>
            <person name="Katsura K."/>
            <person name="Hayashi T."/>
        </authorList>
    </citation>
    <scope>NUCLEOTIDE SEQUENCE</scope>
    <source>
        <strain evidence="10">DSM 23674</strain>
    </source>
</reference>
<keyword evidence="2" id="KW-1003">Cell membrane</keyword>
<keyword evidence="3 8" id="KW-0812">Transmembrane</keyword>
<dbReference type="PANTHER" id="PTHR32309:SF13">
    <property type="entry name" value="FERRIC ENTEROBACTIN TRANSPORT PROTEIN FEPE"/>
    <property type="match status" value="1"/>
</dbReference>
<evidence type="ECO:0000256" key="5">
    <source>
        <dbReference type="ARBA" id="ARBA00022840"/>
    </source>
</evidence>
<organism evidence="10 11">
    <name type="scientific">Methylobacterium thuringiense</name>
    <dbReference type="NCBI Taxonomy" id="1003091"/>
    <lineage>
        <taxon>Bacteria</taxon>
        <taxon>Pseudomonadati</taxon>
        <taxon>Pseudomonadota</taxon>
        <taxon>Alphaproteobacteria</taxon>
        <taxon>Hyphomicrobiales</taxon>
        <taxon>Methylobacteriaceae</taxon>
        <taxon>Methylobacterium</taxon>
    </lineage>
</organism>
<dbReference type="PANTHER" id="PTHR32309">
    <property type="entry name" value="TYROSINE-PROTEIN KINASE"/>
    <property type="match status" value="1"/>
</dbReference>
<keyword evidence="6 8" id="KW-1133">Transmembrane helix</keyword>
<feature type="domain" description="Polysaccharide chain length determinant N-terminal" evidence="9">
    <location>
        <begin position="26"/>
        <end position="114"/>
    </location>
</feature>
<dbReference type="InterPro" id="IPR005702">
    <property type="entry name" value="Wzc-like_C"/>
</dbReference>
<keyword evidence="4" id="KW-0547">Nucleotide-binding</keyword>
<dbReference type="InterPro" id="IPR027417">
    <property type="entry name" value="P-loop_NTPase"/>
</dbReference>
<dbReference type="EMBL" id="BPRA01000027">
    <property type="protein sequence ID" value="GJE57705.1"/>
    <property type="molecule type" value="Genomic_DNA"/>
</dbReference>
<dbReference type="RefSeq" id="WP_238232826.1">
    <property type="nucleotide sequence ID" value="NZ_BPRA01000027.1"/>
</dbReference>
<evidence type="ECO:0000256" key="6">
    <source>
        <dbReference type="ARBA" id="ARBA00022989"/>
    </source>
</evidence>
<accession>A0ABQ4TUZ2</accession>
<name>A0ABQ4TUZ2_9HYPH</name>